<accession>A0A6J6KPH1</accession>
<name>A0A6J6KPH1_9ZZZZ</name>
<dbReference type="InterPro" id="IPR011251">
    <property type="entry name" value="Luciferase-like_dom"/>
</dbReference>
<dbReference type="InterPro" id="IPR036661">
    <property type="entry name" value="Luciferase-like_sf"/>
</dbReference>
<evidence type="ECO:0000256" key="1">
    <source>
        <dbReference type="ARBA" id="ARBA00007789"/>
    </source>
</evidence>
<dbReference type="GO" id="GO:0005829">
    <property type="term" value="C:cytosol"/>
    <property type="evidence" value="ECO:0007669"/>
    <property type="project" value="TreeGrafter"/>
</dbReference>
<sequence length="336" mass="36310">MSAVPLSILDLASISAGDSVGQSLQNCVSLAQRAEELGFTRVWYAEHHNFESIASSATSVLIAHVAAHTHTIRLGSGGIMLPNHSPLVIAEQFGTLASLHPGRIDLGLGRAPGTDQVTMRAMRRDPRASEDFADDVVELQAFLSDTSRVAGVNAMPGRGTHVPLYILGSSLYGAQVAAHFGLPFAFASHFAPTHLIDALRIYRERFSPSAQLSEPYAMASMNVIAADTEESALRQKELRRRNFTRALFSRQGQKLSDEEVIEVLKTPQGAHVDQMFTYAAVGTPDVVKAGVEDFAALTQADEIITAHHCESGAARIRSLELLAQTMSLTPRQPVMQ</sequence>
<dbReference type="EMBL" id="CAEZWJ010000014">
    <property type="protein sequence ID" value="CAB4651670.1"/>
    <property type="molecule type" value="Genomic_DNA"/>
</dbReference>
<dbReference type="PANTHER" id="PTHR30137:SF6">
    <property type="entry name" value="LUCIFERASE-LIKE MONOOXYGENASE"/>
    <property type="match status" value="1"/>
</dbReference>
<dbReference type="CDD" id="cd00347">
    <property type="entry name" value="Flavin_utilizing_monoxygenases"/>
    <property type="match status" value="1"/>
</dbReference>
<dbReference type="AlphaFoldDB" id="A0A6J6KPH1"/>
<evidence type="ECO:0000313" key="3">
    <source>
        <dbReference type="EMBL" id="CAB4651670.1"/>
    </source>
</evidence>
<comment type="similarity">
    <text evidence="1">To bacterial alkanal monooxygenase alpha and beta chains.</text>
</comment>
<protein>
    <submittedName>
        <fullName evidence="3">Unannotated protein</fullName>
    </submittedName>
</protein>
<dbReference type="InterPro" id="IPR050766">
    <property type="entry name" value="Bact_Lucif_Oxidored"/>
</dbReference>
<dbReference type="NCBIfam" id="TIGR03558">
    <property type="entry name" value="oxido_grp_1"/>
    <property type="match status" value="1"/>
</dbReference>
<dbReference type="InterPro" id="IPR019949">
    <property type="entry name" value="CmoO-like"/>
</dbReference>
<organism evidence="3">
    <name type="scientific">freshwater metagenome</name>
    <dbReference type="NCBI Taxonomy" id="449393"/>
    <lineage>
        <taxon>unclassified sequences</taxon>
        <taxon>metagenomes</taxon>
        <taxon>ecological metagenomes</taxon>
    </lineage>
</organism>
<dbReference type="Gene3D" id="3.20.20.30">
    <property type="entry name" value="Luciferase-like domain"/>
    <property type="match status" value="1"/>
</dbReference>
<proteinExistence type="predicted"/>
<feature type="domain" description="Luciferase-like" evidence="2">
    <location>
        <begin position="7"/>
        <end position="296"/>
    </location>
</feature>
<dbReference type="PANTHER" id="PTHR30137">
    <property type="entry name" value="LUCIFERASE-LIKE MONOOXYGENASE"/>
    <property type="match status" value="1"/>
</dbReference>
<dbReference type="GO" id="GO:0016705">
    <property type="term" value="F:oxidoreductase activity, acting on paired donors, with incorporation or reduction of molecular oxygen"/>
    <property type="evidence" value="ECO:0007669"/>
    <property type="project" value="InterPro"/>
</dbReference>
<evidence type="ECO:0000259" key="2">
    <source>
        <dbReference type="Pfam" id="PF00296"/>
    </source>
</evidence>
<gene>
    <name evidence="3" type="ORF">UFOPK2214_00637</name>
</gene>
<dbReference type="FunFam" id="3.20.20.30:FF:000002">
    <property type="entry name" value="LLM class flavin-dependent oxidoreductase"/>
    <property type="match status" value="1"/>
</dbReference>
<dbReference type="Pfam" id="PF00296">
    <property type="entry name" value="Bac_luciferase"/>
    <property type="match status" value="1"/>
</dbReference>
<dbReference type="SUPFAM" id="SSF51679">
    <property type="entry name" value="Bacterial luciferase-like"/>
    <property type="match status" value="1"/>
</dbReference>
<reference evidence="3" key="1">
    <citation type="submission" date="2020-05" db="EMBL/GenBank/DDBJ databases">
        <authorList>
            <person name="Chiriac C."/>
            <person name="Salcher M."/>
            <person name="Ghai R."/>
            <person name="Kavagutti S V."/>
        </authorList>
    </citation>
    <scope>NUCLEOTIDE SEQUENCE</scope>
</reference>